<dbReference type="SUPFAM" id="SSF52833">
    <property type="entry name" value="Thioredoxin-like"/>
    <property type="match status" value="1"/>
</dbReference>
<keyword evidence="2" id="KW-1185">Reference proteome</keyword>
<dbReference type="Proteomes" id="UP000044136">
    <property type="component" value="Unassembled WGS sequence"/>
</dbReference>
<evidence type="ECO:0008006" key="3">
    <source>
        <dbReference type="Google" id="ProtNLM"/>
    </source>
</evidence>
<reference evidence="1 2" key="1">
    <citation type="submission" date="2014-07" db="EMBL/GenBank/DDBJ databases">
        <authorList>
            <person name="Urmite Genomes Urmite Genomes"/>
        </authorList>
    </citation>
    <scope>NUCLEOTIDE SEQUENCE [LARGE SCALE GENOMIC DNA]</scope>
    <source>
        <strain evidence="1 2">13MG44_air</strain>
    </source>
</reference>
<accession>A0A078LVI7</accession>
<dbReference type="Gene3D" id="3.40.30.10">
    <property type="entry name" value="Glutaredoxin"/>
    <property type="match status" value="1"/>
</dbReference>
<dbReference type="eggNOG" id="COG2761">
    <property type="taxonomic scope" value="Bacteria"/>
</dbReference>
<organism evidence="1 2">
    <name type="scientific">Jeotgalicoccus saudimassiliensis</name>
    <dbReference type="NCBI Taxonomy" id="1461582"/>
    <lineage>
        <taxon>Bacteria</taxon>
        <taxon>Bacillati</taxon>
        <taxon>Bacillota</taxon>
        <taxon>Bacilli</taxon>
        <taxon>Bacillales</taxon>
        <taxon>Staphylococcaceae</taxon>
        <taxon>Jeotgalicoccus</taxon>
    </lineage>
</organism>
<gene>
    <name evidence="1" type="ORF">BN1048_00324</name>
</gene>
<dbReference type="EMBL" id="CCSE01000001">
    <property type="protein sequence ID" value="CDZ99198.1"/>
    <property type="molecule type" value="Genomic_DNA"/>
</dbReference>
<evidence type="ECO:0000313" key="2">
    <source>
        <dbReference type="Proteomes" id="UP000044136"/>
    </source>
</evidence>
<protein>
    <recommendedName>
        <fullName evidence="3">DSBA-like thioredoxin domain protein</fullName>
    </recommendedName>
</protein>
<dbReference type="STRING" id="1461582.BN1048_00324"/>
<evidence type="ECO:0000313" key="1">
    <source>
        <dbReference type="EMBL" id="CDZ99198.1"/>
    </source>
</evidence>
<dbReference type="AlphaFoldDB" id="A0A078LVI7"/>
<name>A0A078LVI7_9STAP</name>
<dbReference type="Pfam" id="PF13743">
    <property type="entry name" value="Thioredoxin_5"/>
    <property type="match status" value="1"/>
</dbReference>
<proteinExistence type="predicted"/>
<dbReference type="InterPro" id="IPR036249">
    <property type="entry name" value="Thioredoxin-like_sf"/>
</dbReference>
<dbReference type="HOGENOM" id="CLU_069785_0_0_9"/>
<sequence length="266" mass="30629">MSKNNSEDMLLLEQSDRTVEIFYFFDPFSNDCIAMEPIINKLLIEYRGHISVKKILAPSLSVLTKCQAQSTSSDDNVALAYKAAEIQGQSKARAFIRYIFNRISPSNTICTKEMIDESARLAGIDLQSFHEDLQSPTLDAMLKYDLSVFREMDIESLPAMVFFSGDVKSEGVKVEGCYPYHIYTYIINELIGIEIEKRQLPSIIDYIRAHELVSFEELKTIFEWRAGLLLNELKKLRLQRLIDEVNLNNQSFYQLKQSSIRLQTKV</sequence>